<dbReference type="SUPFAM" id="SSF47413">
    <property type="entry name" value="lambda repressor-like DNA-binding domains"/>
    <property type="match status" value="1"/>
</dbReference>
<dbReference type="RefSeq" id="WP_190259111.1">
    <property type="nucleotide sequence ID" value="NZ_QFGA01000003.1"/>
</dbReference>
<dbReference type="AlphaFoldDB" id="A0A4Y7R755"/>
<dbReference type="InterPro" id="IPR001387">
    <property type="entry name" value="Cro/C1-type_HTH"/>
</dbReference>
<evidence type="ECO:0000313" key="3">
    <source>
        <dbReference type="EMBL" id="TEB04784.1"/>
    </source>
</evidence>
<evidence type="ECO:0000259" key="2">
    <source>
        <dbReference type="PROSITE" id="PS50943"/>
    </source>
</evidence>
<sequence>MKCLAQRLTALRGNRSQTELARKAGIPQSAISEIEAGKRIPRTDTLQKLATALGVSVAELLDDEPLPKAVSE</sequence>
<proteinExistence type="predicted"/>
<feature type="domain" description="HTH cro/C1-type" evidence="2">
    <location>
        <begin position="16"/>
        <end position="60"/>
    </location>
</feature>
<dbReference type="Gene3D" id="1.10.260.40">
    <property type="entry name" value="lambda repressor-like DNA-binding domains"/>
    <property type="match status" value="1"/>
</dbReference>
<gene>
    <name evidence="3" type="primary">xre_2</name>
    <name evidence="3" type="ORF">Psch_03546</name>
</gene>
<dbReference type="Pfam" id="PF01381">
    <property type="entry name" value="HTH_3"/>
    <property type="match status" value="1"/>
</dbReference>
<dbReference type="PROSITE" id="PS50943">
    <property type="entry name" value="HTH_CROC1"/>
    <property type="match status" value="1"/>
</dbReference>
<dbReference type="GO" id="GO:0005829">
    <property type="term" value="C:cytosol"/>
    <property type="evidence" value="ECO:0007669"/>
    <property type="project" value="TreeGrafter"/>
</dbReference>
<organism evidence="3 4">
    <name type="scientific">Pelotomaculum schinkii</name>
    <dbReference type="NCBI Taxonomy" id="78350"/>
    <lineage>
        <taxon>Bacteria</taxon>
        <taxon>Bacillati</taxon>
        <taxon>Bacillota</taxon>
        <taxon>Clostridia</taxon>
        <taxon>Eubacteriales</taxon>
        <taxon>Desulfotomaculaceae</taxon>
        <taxon>Pelotomaculum</taxon>
    </lineage>
</organism>
<dbReference type="PANTHER" id="PTHR46797">
    <property type="entry name" value="HTH-TYPE TRANSCRIPTIONAL REGULATOR"/>
    <property type="match status" value="1"/>
</dbReference>
<keyword evidence="4" id="KW-1185">Reference proteome</keyword>
<dbReference type="Proteomes" id="UP000298324">
    <property type="component" value="Unassembled WGS sequence"/>
</dbReference>
<reference evidence="3 4" key="1">
    <citation type="journal article" date="2018" name="Environ. Microbiol.">
        <title>Novel energy conservation strategies and behaviour of Pelotomaculum schinkii driving syntrophic propionate catabolism.</title>
        <authorList>
            <person name="Hidalgo-Ahumada C.A.P."/>
            <person name="Nobu M.K."/>
            <person name="Narihiro T."/>
            <person name="Tamaki H."/>
            <person name="Liu W.T."/>
            <person name="Kamagata Y."/>
            <person name="Stams A.J.M."/>
            <person name="Imachi H."/>
            <person name="Sousa D.Z."/>
        </authorList>
    </citation>
    <scope>NUCLEOTIDE SEQUENCE [LARGE SCALE GENOMIC DNA]</scope>
    <source>
        <strain evidence="3 4">HH</strain>
    </source>
</reference>
<evidence type="ECO:0000313" key="4">
    <source>
        <dbReference type="Proteomes" id="UP000298324"/>
    </source>
</evidence>
<dbReference type="GO" id="GO:0003700">
    <property type="term" value="F:DNA-binding transcription factor activity"/>
    <property type="evidence" value="ECO:0007669"/>
    <property type="project" value="TreeGrafter"/>
</dbReference>
<dbReference type="SMART" id="SM00530">
    <property type="entry name" value="HTH_XRE"/>
    <property type="match status" value="1"/>
</dbReference>
<dbReference type="EMBL" id="QFGA01000003">
    <property type="protein sequence ID" value="TEB04784.1"/>
    <property type="molecule type" value="Genomic_DNA"/>
</dbReference>
<protein>
    <submittedName>
        <fullName evidence="3">HTH-type transcriptional regulator Xre</fullName>
    </submittedName>
</protein>
<dbReference type="InterPro" id="IPR010982">
    <property type="entry name" value="Lambda_DNA-bd_dom_sf"/>
</dbReference>
<name>A0A4Y7R755_9FIRM</name>
<dbReference type="InterPro" id="IPR050807">
    <property type="entry name" value="TransReg_Diox_bact_type"/>
</dbReference>
<comment type="caution">
    <text evidence="3">The sequence shown here is derived from an EMBL/GenBank/DDBJ whole genome shotgun (WGS) entry which is preliminary data.</text>
</comment>
<keyword evidence="1" id="KW-0238">DNA-binding</keyword>
<dbReference type="CDD" id="cd00093">
    <property type="entry name" value="HTH_XRE"/>
    <property type="match status" value="1"/>
</dbReference>
<dbReference type="PANTHER" id="PTHR46797:SF1">
    <property type="entry name" value="METHYLPHOSPHONATE SYNTHASE"/>
    <property type="match status" value="1"/>
</dbReference>
<dbReference type="GO" id="GO:0003677">
    <property type="term" value="F:DNA binding"/>
    <property type="evidence" value="ECO:0007669"/>
    <property type="project" value="UniProtKB-KW"/>
</dbReference>
<evidence type="ECO:0000256" key="1">
    <source>
        <dbReference type="ARBA" id="ARBA00023125"/>
    </source>
</evidence>
<accession>A0A4Y7R755</accession>